<dbReference type="Pfam" id="PF14261">
    <property type="entry name" value="DUF4351"/>
    <property type="match status" value="1"/>
</dbReference>
<feature type="domain" description="DUF4351" evidence="1">
    <location>
        <begin position="241"/>
        <end position="299"/>
    </location>
</feature>
<gene>
    <name evidence="2" type="ORF">H6G81_07075</name>
</gene>
<comment type="caution">
    <text evidence="2">The sequence shown here is derived from an EMBL/GenBank/DDBJ whole genome shotgun (WGS) entry which is preliminary data.</text>
</comment>
<evidence type="ECO:0000313" key="2">
    <source>
        <dbReference type="EMBL" id="MBD2604300.1"/>
    </source>
</evidence>
<name>A0ABR8GMB9_9CYAN</name>
<protein>
    <submittedName>
        <fullName evidence="2">DUF4351 domain-containing protein</fullName>
    </submittedName>
</protein>
<sequence>MIDHDRLFKELLSNFFPEFIELFFPDISAYWERDSIEFLPQEVFTDVTEGERKILDIVLQVSVRNQDTLFIIHTEHQSYSQTNFNQRMFTYFARLHEKYALPVYPIVIYSHDSPQTPEPNSYRIDFPNKRVLEFNYEVVQLNQLKWQDFVNQRNPIASALMAKMQIDVQERPTVKLMSLQLLANLGLNPAQIQLISGFIDTYLDLNSQEEIMFQEQLASIEPKQEERVMQIVTSWMRQGIQQGIQQGELMLILRLLNRRIGEVNPELQERIETLSTAELETLGEALLDFTTAADLEAWFEAR</sequence>
<dbReference type="Proteomes" id="UP000660380">
    <property type="component" value="Unassembled WGS sequence"/>
</dbReference>
<evidence type="ECO:0000259" key="1">
    <source>
        <dbReference type="Pfam" id="PF14261"/>
    </source>
</evidence>
<keyword evidence="3" id="KW-1185">Reference proteome</keyword>
<evidence type="ECO:0000313" key="3">
    <source>
        <dbReference type="Proteomes" id="UP000660380"/>
    </source>
</evidence>
<dbReference type="PANTHER" id="PTHR35586">
    <property type="entry name" value="SLL1691 PROTEIN"/>
    <property type="match status" value="1"/>
</dbReference>
<dbReference type="PANTHER" id="PTHR35586:SF1">
    <property type="entry name" value="SLL1691 PROTEIN"/>
    <property type="match status" value="1"/>
</dbReference>
<dbReference type="EMBL" id="JACJTA010000010">
    <property type="protein sequence ID" value="MBD2604300.1"/>
    <property type="molecule type" value="Genomic_DNA"/>
</dbReference>
<dbReference type="InterPro" id="IPR025587">
    <property type="entry name" value="DUF4351"/>
</dbReference>
<accession>A0ABR8GMB9</accession>
<organism evidence="2 3">
    <name type="scientific">Scytonema hofmannii FACHB-248</name>
    <dbReference type="NCBI Taxonomy" id="1842502"/>
    <lineage>
        <taxon>Bacteria</taxon>
        <taxon>Bacillati</taxon>
        <taxon>Cyanobacteriota</taxon>
        <taxon>Cyanophyceae</taxon>
        <taxon>Nostocales</taxon>
        <taxon>Scytonemataceae</taxon>
        <taxon>Scytonema</taxon>
    </lineage>
</organism>
<dbReference type="RefSeq" id="WP_029633419.1">
    <property type="nucleotide sequence ID" value="NZ_JACJTA010000010.1"/>
</dbReference>
<proteinExistence type="predicted"/>
<reference evidence="2 3" key="1">
    <citation type="journal article" date="2020" name="ISME J.">
        <title>Comparative genomics reveals insights into cyanobacterial evolution and habitat adaptation.</title>
        <authorList>
            <person name="Chen M.Y."/>
            <person name="Teng W.K."/>
            <person name="Zhao L."/>
            <person name="Hu C.X."/>
            <person name="Zhou Y.K."/>
            <person name="Han B.P."/>
            <person name="Song L.R."/>
            <person name="Shu W.S."/>
        </authorList>
    </citation>
    <scope>NUCLEOTIDE SEQUENCE [LARGE SCALE GENOMIC DNA]</scope>
    <source>
        <strain evidence="2 3">FACHB-248</strain>
    </source>
</reference>